<sequence length="157" mass="17398">AGHGRRRRLELEALPRPRHQVALPVRAGWQGADAHRGDRDAGRQDGRLSHRQADRALPVGDDPARLRRRRHPPPRFRGGRRQMEGSDRDGPLQVRRVEAQPIYRAGAVRRLPVAAGPPQRLCRRQEGRGGAGPLPGHPRPLGDQGGADGGLDRRVDR</sequence>
<comment type="caution">
    <text evidence="2">The sequence shown here is derived from an EMBL/GenBank/DDBJ whole genome shotgun (WGS) entry which is preliminary data.</text>
</comment>
<dbReference type="Proteomes" id="UP000076858">
    <property type="component" value="Unassembled WGS sequence"/>
</dbReference>
<proteinExistence type="predicted"/>
<evidence type="ECO:0000256" key="1">
    <source>
        <dbReference type="SAM" id="MobiDB-lite"/>
    </source>
</evidence>
<protein>
    <submittedName>
        <fullName evidence="2">Uncharacterized protein</fullName>
    </submittedName>
</protein>
<evidence type="ECO:0000313" key="2">
    <source>
        <dbReference type="EMBL" id="KZR98698.1"/>
    </source>
</evidence>
<feature type="non-terminal residue" evidence="2">
    <location>
        <position position="157"/>
    </location>
</feature>
<feature type="region of interest" description="Disordered" evidence="1">
    <location>
        <begin position="1"/>
        <end position="157"/>
    </location>
</feature>
<evidence type="ECO:0000313" key="3">
    <source>
        <dbReference type="Proteomes" id="UP000076858"/>
    </source>
</evidence>
<organism evidence="2 3">
    <name type="scientific">Daphnia magna</name>
    <dbReference type="NCBI Taxonomy" id="35525"/>
    <lineage>
        <taxon>Eukaryota</taxon>
        <taxon>Metazoa</taxon>
        <taxon>Ecdysozoa</taxon>
        <taxon>Arthropoda</taxon>
        <taxon>Crustacea</taxon>
        <taxon>Branchiopoda</taxon>
        <taxon>Diplostraca</taxon>
        <taxon>Cladocera</taxon>
        <taxon>Anomopoda</taxon>
        <taxon>Daphniidae</taxon>
        <taxon>Daphnia</taxon>
    </lineage>
</organism>
<feature type="compositionally biased region" description="Basic residues" evidence="1">
    <location>
        <begin position="66"/>
        <end position="80"/>
    </location>
</feature>
<keyword evidence="3" id="KW-1185">Reference proteome</keyword>
<dbReference type="EMBL" id="LRGB01016123">
    <property type="protein sequence ID" value="KZR98698.1"/>
    <property type="molecule type" value="Genomic_DNA"/>
</dbReference>
<feature type="compositionally biased region" description="Basic and acidic residues" evidence="1">
    <location>
        <begin position="81"/>
        <end position="98"/>
    </location>
</feature>
<feature type="compositionally biased region" description="Basic and acidic residues" evidence="1">
    <location>
        <begin position="33"/>
        <end position="54"/>
    </location>
</feature>
<dbReference type="AlphaFoldDB" id="A0A164G9Q6"/>
<gene>
    <name evidence="2" type="ORF">APZ42_005762</name>
</gene>
<feature type="non-terminal residue" evidence="2">
    <location>
        <position position="1"/>
    </location>
</feature>
<name>A0A164G9Q6_9CRUS</name>
<reference evidence="2 3" key="1">
    <citation type="submission" date="2016-03" db="EMBL/GenBank/DDBJ databases">
        <title>EvidentialGene: Evidence-directed Construction of Genes on Genomes.</title>
        <authorList>
            <person name="Gilbert D.G."/>
            <person name="Choi J.-H."/>
            <person name="Mockaitis K."/>
            <person name="Colbourne J."/>
            <person name="Pfrender M."/>
        </authorList>
    </citation>
    <scope>NUCLEOTIDE SEQUENCE [LARGE SCALE GENOMIC DNA]</scope>
    <source>
        <strain evidence="2 3">Xinb3</strain>
        <tissue evidence="2">Complete organism</tissue>
    </source>
</reference>
<accession>A0A164G9Q6</accession>